<dbReference type="EMBL" id="LSRF01000056">
    <property type="protein sequence ID" value="KXP06721.1"/>
    <property type="molecule type" value="Genomic_DNA"/>
</dbReference>
<accession>A0A138A8A5</accession>
<evidence type="ECO:0000313" key="1">
    <source>
        <dbReference type="EMBL" id="KXP06721.1"/>
    </source>
</evidence>
<proteinExistence type="predicted"/>
<reference evidence="2" key="1">
    <citation type="submission" date="2016-02" db="EMBL/GenBank/DDBJ databases">
        <authorList>
            <person name="Wen L."/>
            <person name="He K."/>
            <person name="Yang H."/>
        </authorList>
    </citation>
    <scope>NUCLEOTIDE SEQUENCE [LARGE SCALE GENOMIC DNA]</scope>
    <source>
        <strain evidence="2">JCM 15929</strain>
    </source>
</reference>
<sequence length="88" mass="9952">MLHPSAARDFVEKVGDLSEDIKFAYVTNDERYTWDSDGKATEHPATEVSFTKVGRKTKQHYLVFTRAELVAAAEQIGELLCPRYVSTD</sequence>
<dbReference type="AlphaFoldDB" id="A0A138A8A5"/>
<comment type="caution">
    <text evidence="1">The sequence shown here is derived from an EMBL/GenBank/DDBJ whole genome shotgun (WGS) entry which is preliminary data.</text>
</comment>
<evidence type="ECO:0000313" key="2">
    <source>
        <dbReference type="Proteomes" id="UP000070258"/>
    </source>
</evidence>
<dbReference type="Proteomes" id="UP000070258">
    <property type="component" value="Unassembled WGS sequence"/>
</dbReference>
<name>A0A138A8A5_9ACTN</name>
<protein>
    <submittedName>
        <fullName evidence="1">Uncharacterized protein</fullName>
    </submittedName>
</protein>
<organism evidence="1 2">
    <name type="scientific">Tsukamurella pseudospumae</name>
    <dbReference type="NCBI Taxonomy" id="239498"/>
    <lineage>
        <taxon>Bacteria</taxon>
        <taxon>Bacillati</taxon>
        <taxon>Actinomycetota</taxon>
        <taxon>Actinomycetes</taxon>
        <taxon>Mycobacteriales</taxon>
        <taxon>Tsukamurellaceae</taxon>
        <taxon>Tsukamurella</taxon>
    </lineage>
</organism>
<gene>
    <name evidence="1" type="ORF">AXK60_11700</name>
</gene>